<evidence type="ECO:0000313" key="15">
    <source>
        <dbReference type="Proteomes" id="UP000537130"/>
    </source>
</evidence>
<evidence type="ECO:0000256" key="9">
    <source>
        <dbReference type="ARBA" id="ARBA00049360"/>
    </source>
</evidence>
<protein>
    <recommendedName>
        <fullName evidence="11">ATP-binding protein Uup</fullName>
        <ecNumber evidence="11">3.6.1.-</ecNumber>
    </recommendedName>
</protein>
<dbReference type="GO" id="GO:0006281">
    <property type="term" value="P:DNA repair"/>
    <property type="evidence" value="ECO:0007669"/>
    <property type="project" value="UniProtKB-KW"/>
</dbReference>
<feature type="binding site" evidence="11">
    <location>
        <begin position="36"/>
        <end position="43"/>
    </location>
    <ligand>
        <name>ATP</name>
        <dbReference type="ChEBI" id="CHEBI:30616"/>
        <label>1</label>
    </ligand>
</feature>
<keyword evidence="15" id="KW-1185">Reference proteome</keyword>
<dbReference type="FunFam" id="3.40.50.300:FF:000011">
    <property type="entry name" value="Putative ABC transporter ATP-binding component"/>
    <property type="match status" value="1"/>
</dbReference>
<dbReference type="Pfam" id="PF16326">
    <property type="entry name" value="ABC_tran_CTD"/>
    <property type="match status" value="1"/>
</dbReference>
<dbReference type="SMART" id="SM00382">
    <property type="entry name" value="AAA"/>
    <property type="match status" value="2"/>
</dbReference>
<evidence type="ECO:0000256" key="12">
    <source>
        <dbReference type="SAM" id="MobiDB-lite"/>
    </source>
</evidence>
<dbReference type="GO" id="GO:0005737">
    <property type="term" value="C:cytoplasm"/>
    <property type="evidence" value="ECO:0007669"/>
    <property type="project" value="UniProtKB-SubCell"/>
</dbReference>
<dbReference type="Gene3D" id="3.40.50.300">
    <property type="entry name" value="P-loop containing nucleotide triphosphate hydrolases"/>
    <property type="match status" value="2"/>
</dbReference>
<dbReference type="AlphaFoldDB" id="A0A7W4W6T6"/>
<evidence type="ECO:0000256" key="4">
    <source>
        <dbReference type="ARBA" id="ARBA00022763"/>
    </source>
</evidence>
<dbReference type="InterPro" id="IPR003439">
    <property type="entry name" value="ABC_transporter-like_ATP-bd"/>
</dbReference>
<comment type="catalytic activity">
    <reaction evidence="9 11">
        <text>ATP + H2O = ADP + phosphate + H(+)</text>
        <dbReference type="Rhea" id="RHEA:13065"/>
        <dbReference type="ChEBI" id="CHEBI:15377"/>
        <dbReference type="ChEBI" id="CHEBI:15378"/>
        <dbReference type="ChEBI" id="CHEBI:30616"/>
        <dbReference type="ChEBI" id="CHEBI:43474"/>
        <dbReference type="ChEBI" id="CHEBI:456216"/>
    </reaction>
</comment>
<dbReference type="GO" id="GO:0005524">
    <property type="term" value="F:ATP binding"/>
    <property type="evidence" value="ECO:0007669"/>
    <property type="project" value="UniProtKB-UniRule"/>
</dbReference>
<keyword evidence="8 11" id="KW-0234">DNA repair</keyword>
<keyword evidence="7 11" id="KW-0238">DNA-binding</keyword>
<dbReference type="GO" id="GO:0016887">
    <property type="term" value="F:ATP hydrolysis activity"/>
    <property type="evidence" value="ECO:0007669"/>
    <property type="project" value="UniProtKB-UniRule"/>
</dbReference>
<dbReference type="PANTHER" id="PTHR42855:SF1">
    <property type="entry name" value="ABC TRANSPORTER DOMAIN-CONTAINING PROTEIN"/>
    <property type="match status" value="1"/>
</dbReference>
<dbReference type="PANTHER" id="PTHR42855">
    <property type="entry name" value="ABC TRANSPORTER ATP-BINDING SUBUNIT"/>
    <property type="match status" value="1"/>
</dbReference>
<dbReference type="Pfam" id="PF12848">
    <property type="entry name" value="ABC_tran_Xtn"/>
    <property type="match status" value="1"/>
</dbReference>
<comment type="similarity">
    <text evidence="10 11">Belongs to the ABC transporter superfamily. ABCF family. Uup subfamily.</text>
</comment>
<accession>A0A7W4W6T6</accession>
<keyword evidence="6 11" id="KW-0067">ATP-binding</keyword>
<dbReference type="PROSITE" id="PS00211">
    <property type="entry name" value="ABC_TRANSPORTER_1"/>
    <property type="match status" value="2"/>
</dbReference>
<dbReference type="Proteomes" id="UP000537130">
    <property type="component" value="Unassembled WGS sequence"/>
</dbReference>
<sequence>MPLLSAKALEFAIGQQVLLDKADLQLDPGERVCLVGRNGSGKSTLLSIIAGELTPDSGEIQLDQGVKVASMPQAPIEAAPGTTVFQAVAEGLDSAGQLLARYEVLAAEGNLDELAKVQEQLEAEGGWEFHQRIEQTLSRLNLDGQQTLSELSGGWRRRVALARALVAQPDILLLDEPTNHLDIAAIEWLEQAVLGYDGSVLFITHDRALINRLATRIVLLDRGNLRSYPGNFEEYSRRLEEDLRIEQEQNALFDKRLAEEERWIRTGIKARRTRNEGRVRALKRLREEYAQRRNLQGNARLNIDQGERSGKLVAELENVSHGYGDKCLIDRLDLTVSRGDKLALIGPNGVGKTTLLRLIVGELSPNEGSVRQGSKQQIAYFDQMRSVLDDNKSVVDVVGQGRESLTINGKQKHIISYLADFLFTAERARSQIRVLSGGERARVILALLFSQPANILILDEPTNDLDMETLELLEELLTEFDGTVLLVSHDRAFVDNVASACLLFEGNGRIDNFVGGYSDIPARKLKAAFATEQEKPAEPKPTAPPPAAPKPAQKKLSYKLQRELDALPDTIAALEAEIEALSERSQQSDFADLPHEEITVHWESISAKQTALDEAMERWLELSEM</sequence>
<dbReference type="InterPro" id="IPR017871">
    <property type="entry name" value="ABC_transporter-like_CS"/>
</dbReference>
<dbReference type="InterPro" id="IPR003593">
    <property type="entry name" value="AAA+_ATPase"/>
</dbReference>
<dbReference type="SUPFAM" id="SSF52540">
    <property type="entry name" value="P-loop containing nucleoside triphosphate hydrolases"/>
    <property type="match status" value="2"/>
</dbReference>
<dbReference type="Gene3D" id="1.10.287.380">
    <property type="entry name" value="Valyl-tRNA synthetase, C-terminal domain"/>
    <property type="match status" value="1"/>
</dbReference>
<dbReference type="GO" id="GO:0003677">
    <property type="term" value="F:DNA binding"/>
    <property type="evidence" value="ECO:0007669"/>
    <property type="project" value="UniProtKB-UniRule"/>
</dbReference>
<dbReference type="InterPro" id="IPR043686">
    <property type="entry name" value="Uup"/>
</dbReference>
<keyword evidence="4 11" id="KW-0227">DNA damage</keyword>
<evidence type="ECO:0000256" key="11">
    <source>
        <dbReference type="HAMAP-Rule" id="MF_00848"/>
    </source>
</evidence>
<comment type="function">
    <text evidence="11">Probably plays a role in ribosome assembly or function. May be involved in resolution of branched DNA intermediates that result from template switching in postreplication gaps. Binds DNA and has ATPase activity.</text>
</comment>
<reference evidence="14 15" key="1">
    <citation type="submission" date="2020-08" db="EMBL/GenBank/DDBJ databases">
        <title>Genomic Encyclopedia of Type Strains, Phase III (KMG-III): the genomes of soil and plant-associated and newly described type strains.</title>
        <authorList>
            <person name="Whitman W."/>
        </authorList>
    </citation>
    <scope>NUCLEOTIDE SEQUENCE [LARGE SCALE GENOMIC DNA]</scope>
    <source>
        <strain evidence="14 15">CECT 8654</strain>
    </source>
</reference>
<dbReference type="InterPro" id="IPR027417">
    <property type="entry name" value="P-loop_NTPase"/>
</dbReference>
<proteinExistence type="inferred from homology"/>
<evidence type="ECO:0000256" key="10">
    <source>
        <dbReference type="ARBA" id="ARBA00061478"/>
    </source>
</evidence>
<dbReference type="InterPro" id="IPR032781">
    <property type="entry name" value="ABC_tran_Xtn"/>
</dbReference>
<comment type="subcellular location">
    <subcellularLocation>
        <location evidence="11">Cytoplasm</location>
    </subcellularLocation>
    <text evidence="11">Associates with ribosomes.</text>
</comment>
<evidence type="ECO:0000256" key="2">
    <source>
        <dbReference type="ARBA" id="ARBA00022737"/>
    </source>
</evidence>
<evidence type="ECO:0000256" key="8">
    <source>
        <dbReference type="ARBA" id="ARBA00023204"/>
    </source>
</evidence>
<dbReference type="FunFam" id="3.40.50.300:FF:000309">
    <property type="entry name" value="ABC transporter ATP-binding protein"/>
    <property type="match status" value="1"/>
</dbReference>
<evidence type="ECO:0000256" key="1">
    <source>
        <dbReference type="ARBA" id="ARBA00022490"/>
    </source>
</evidence>
<dbReference type="RefSeq" id="WP_183411298.1">
    <property type="nucleotide sequence ID" value="NZ_JACHWY010000003.1"/>
</dbReference>
<feature type="domain" description="ABC transporter" evidence="13">
    <location>
        <begin position="4"/>
        <end position="247"/>
    </location>
</feature>
<evidence type="ECO:0000256" key="6">
    <source>
        <dbReference type="ARBA" id="ARBA00022840"/>
    </source>
</evidence>
<dbReference type="HAMAP" id="MF_00848">
    <property type="entry name" value="Uup"/>
    <property type="match status" value="1"/>
</dbReference>
<dbReference type="InterPro" id="IPR037118">
    <property type="entry name" value="Val-tRNA_synth_C_sf"/>
</dbReference>
<feature type="domain" description="ABC transporter" evidence="13">
    <location>
        <begin position="314"/>
        <end position="530"/>
    </location>
</feature>
<dbReference type="InterPro" id="IPR051309">
    <property type="entry name" value="ABCF_ATPase"/>
</dbReference>
<keyword evidence="3 11" id="KW-0547">Nucleotide-binding</keyword>
<feature type="compositionally biased region" description="Pro residues" evidence="12">
    <location>
        <begin position="539"/>
        <end position="549"/>
    </location>
</feature>
<gene>
    <name evidence="11" type="primary">uup</name>
    <name evidence="14" type="ORF">FHR99_002790</name>
</gene>
<dbReference type="InterPro" id="IPR032524">
    <property type="entry name" value="ABC_tran_C"/>
</dbReference>
<keyword evidence="1 11" id="KW-0963">Cytoplasm</keyword>
<name>A0A7W4W6T6_9GAMM</name>
<feature type="binding site" evidence="11">
    <location>
        <begin position="346"/>
        <end position="353"/>
    </location>
    <ligand>
        <name>ATP</name>
        <dbReference type="ChEBI" id="CHEBI:30616"/>
        <label>2</label>
    </ligand>
</feature>
<evidence type="ECO:0000259" key="13">
    <source>
        <dbReference type="PROSITE" id="PS50893"/>
    </source>
</evidence>
<dbReference type="EC" id="3.6.1.-" evidence="11"/>
<feature type="region of interest" description="Disordered" evidence="12">
    <location>
        <begin position="530"/>
        <end position="555"/>
    </location>
</feature>
<evidence type="ECO:0000256" key="3">
    <source>
        <dbReference type="ARBA" id="ARBA00022741"/>
    </source>
</evidence>
<dbReference type="EMBL" id="JACHWY010000003">
    <property type="protein sequence ID" value="MBB3048516.1"/>
    <property type="molecule type" value="Genomic_DNA"/>
</dbReference>
<evidence type="ECO:0000313" key="14">
    <source>
        <dbReference type="EMBL" id="MBB3048516.1"/>
    </source>
</evidence>
<keyword evidence="5 11" id="KW-0378">Hydrolase</keyword>
<comment type="caution">
    <text evidence="14">The sequence shown here is derived from an EMBL/GenBank/DDBJ whole genome shotgun (WGS) entry which is preliminary data.</text>
</comment>
<dbReference type="GO" id="GO:0043022">
    <property type="term" value="F:ribosome binding"/>
    <property type="evidence" value="ECO:0007669"/>
    <property type="project" value="UniProtKB-UniRule"/>
</dbReference>
<dbReference type="CDD" id="cd03221">
    <property type="entry name" value="ABCF_EF-3"/>
    <property type="match status" value="2"/>
</dbReference>
<dbReference type="PROSITE" id="PS50893">
    <property type="entry name" value="ABC_TRANSPORTER_2"/>
    <property type="match status" value="2"/>
</dbReference>
<dbReference type="Pfam" id="PF00005">
    <property type="entry name" value="ABC_tran"/>
    <property type="match status" value="2"/>
</dbReference>
<evidence type="ECO:0000256" key="7">
    <source>
        <dbReference type="ARBA" id="ARBA00023125"/>
    </source>
</evidence>
<evidence type="ECO:0000256" key="5">
    <source>
        <dbReference type="ARBA" id="ARBA00022801"/>
    </source>
</evidence>
<organism evidence="14 15">
    <name type="scientific">Litorivivens lipolytica</name>
    <dbReference type="NCBI Taxonomy" id="1524264"/>
    <lineage>
        <taxon>Bacteria</taxon>
        <taxon>Pseudomonadati</taxon>
        <taxon>Pseudomonadota</taxon>
        <taxon>Gammaproteobacteria</taxon>
        <taxon>Litorivivens</taxon>
    </lineage>
</organism>
<keyword evidence="2 11" id="KW-0677">Repeat</keyword>